<feature type="transmembrane region" description="Helical" evidence="1">
    <location>
        <begin position="21"/>
        <end position="43"/>
    </location>
</feature>
<reference evidence="3" key="1">
    <citation type="submission" date="2017-01" db="EMBL/GenBank/DDBJ databases">
        <authorList>
            <person name="Varghese N."/>
            <person name="Submissions S."/>
        </authorList>
    </citation>
    <scope>NUCLEOTIDE SEQUENCE [LARGE SCALE GENOMIC DNA]</scope>
    <source>
        <strain evidence="3">UM1</strain>
    </source>
</reference>
<gene>
    <name evidence="2" type="ORF">SAMN05421546_0810</name>
</gene>
<dbReference type="Proteomes" id="UP000241788">
    <property type="component" value="Unassembled WGS sequence"/>
</dbReference>
<dbReference type="AlphaFoldDB" id="A0A1N6QUR7"/>
<keyword evidence="1" id="KW-0812">Transmembrane</keyword>
<organism evidence="2 3">
    <name type="scientific">Solilutibacter tolerans</name>
    <dbReference type="NCBI Taxonomy" id="1604334"/>
    <lineage>
        <taxon>Bacteria</taxon>
        <taxon>Pseudomonadati</taxon>
        <taxon>Pseudomonadota</taxon>
        <taxon>Gammaproteobacteria</taxon>
        <taxon>Lysobacterales</taxon>
        <taxon>Lysobacteraceae</taxon>
        <taxon>Solilutibacter</taxon>
    </lineage>
</organism>
<keyword evidence="3" id="KW-1185">Reference proteome</keyword>
<evidence type="ECO:0000256" key="1">
    <source>
        <dbReference type="SAM" id="Phobius"/>
    </source>
</evidence>
<proteinExistence type="predicted"/>
<name>A0A1N6QUR7_9GAMM</name>
<accession>A0A1N6QUR7</accession>
<protein>
    <submittedName>
        <fullName evidence="2">Uncharacterized protein</fullName>
    </submittedName>
</protein>
<evidence type="ECO:0000313" key="3">
    <source>
        <dbReference type="Proteomes" id="UP000241788"/>
    </source>
</evidence>
<evidence type="ECO:0000313" key="2">
    <source>
        <dbReference type="EMBL" id="SIQ20351.1"/>
    </source>
</evidence>
<keyword evidence="1" id="KW-1133">Transmembrane helix</keyword>
<dbReference type="EMBL" id="FTLW01000002">
    <property type="protein sequence ID" value="SIQ20351.1"/>
    <property type="molecule type" value="Genomic_DNA"/>
</dbReference>
<keyword evidence="1" id="KW-0472">Membrane</keyword>
<sequence length="45" mass="4802">MTDHDANDSRTLEARRRAARSTALIVALIAVGIYAAFILSGVLNS</sequence>